<comment type="caution">
    <text evidence="3">The sequence shown here is derived from an EMBL/GenBank/DDBJ whole genome shotgun (WGS) entry which is preliminary data.</text>
</comment>
<dbReference type="OrthoDB" id="3066761at2759"/>
<proteinExistence type="predicted"/>
<evidence type="ECO:0000313" key="3">
    <source>
        <dbReference type="EMBL" id="KAF5376281.1"/>
    </source>
</evidence>
<dbReference type="EMBL" id="JAACJP010000029">
    <property type="protein sequence ID" value="KAF5376281.1"/>
    <property type="molecule type" value="Genomic_DNA"/>
</dbReference>
<dbReference type="Proteomes" id="UP000565441">
    <property type="component" value="Unassembled WGS sequence"/>
</dbReference>
<evidence type="ECO:0000259" key="2">
    <source>
        <dbReference type="Pfam" id="PF20152"/>
    </source>
</evidence>
<keyword evidence="4" id="KW-1185">Reference proteome</keyword>
<keyword evidence="1" id="KW-0472">Membrane</keyword>
<feature type="transmembrane region" description="Helical" evidence="1">
    <location>
        <begin position="69"/>
        <end position="93"/>
    </location>
</feature>
<protein>
    <recommendedName>
        <fullName evidence="2">DUF6534 domain-containing protein</fullName>
    </recommendedName>
</protein>
<accession>A0A8H5M0M1</accession>
<dbReference type="AlphaFoldDB" id="A0A8H5M0M1"/>
<keyword evidence="1" id="KW-1133">Transmembrane helix</keyword>
<gene>
    <name evidence="3" type="ORF">D9615_008511</name>
</gene>
<dbReference type="InterPro" id="IPR045339">
    <property type="entry name" value="DUF6534"/>
</dbReference>
<name>A0A8H5M0M1_9AGAR</name>
<keyword evidence="1" id="KW-0812">Transmembrane</keyword>
<evidence type="ECO:0000313" key="4">
    <source>
        <dbReference type="Proteomes" id="UP000565441"/>
    </source>
</evidence>
<feature type="domain" description="DUF6534" evidence="2">
    <location>
        <begin position="33"/>
        <end position="100"/>
    </location>
</feature>
<evidence type="ECO:0000256" key="1">
    <source>
        <dbReference type="SAM" id="Phobius"/>
    </source>
</evidence>
<sequence>MLGAIPIPEESTFLSSLHLAKAKIPLTLFHVLAALIDILITAGLTLTLSKALTHFKKGDGSTRSILQRLLLYTASRGILITIVQIGHIIMYLVDPKNLMFCGNNHQDLVESFAETDAIG</sequence>
<organism evidence="3 4">
    <name type="scientific">Tricholomella constricta</name>
    <dbReference type="NCBI Taxonomy" id="117010"/>
    <lineage>
        <taxon>Eukaryota</taxon>
        <taxon>Fungi</taxon>
        <taxon>Dikarya</taxon>
        <taxon>Basidiomycota</taxon>
        <taxon>Agaricomycotina</taxon>
        <taxon>Agaricomycetes</taxon>
        <taxon>Agaricomycetidae</taxon>
        <taxon>Agaricales</taxon>
        <taxon>Tricholomatineae</taxon>
        <taxon>Lyophyllaceae</taxon>
        <taxon>Tricholomella</taxon>
    </lineage>
</organism>
<reference evidence="3 4" key="1">
    <citation type="journal article" date="2020" name="ISME J.">
        <title>Uncovering the hidden diversity of litter-decomposition mechanisms in mushroom-forming fungi.</title>
        <authorList>
            <person name="Floudas D."/>
            <person name="Bentzer J."/>
            <person name="Ahren D."/>
            <person name="Johansson T."/>
            <person name="Persson P."/>
            <person name="Tunlid A."/>
        </authorList>
    </citation>
    <scope>NUCLEOTIDE SEQUENCE [LARGE SCALE GENOMIC DNA]</scope>
    <source>
        <strain evidence="3 4">CBS 661.87</strain>
    </source>
</reference>
<dbReference type="Pfam" id="PF20152">
    <property type="entry name" value="DUF6534"/>
    <property type="match status" value="1"/>
</dbReference>
<feature type="transmembrane region" description="Helical" evidence="1">
    <location>
        <begin position="24"/>
        <end position="48"/>
    </location>
</feature>